<evidence type="ECO:0000256" key="1">
    <source>
        <dbReference type="SAM" id="MobiDB-lite"/>
    </source>
</evidence>
<feature type="region of interest" description="Disordered" evidence="1">
    <location>
        <begin position="652"/>
        <end position="694"/>
    </location>
</feature>
<feature type="region of interest" description="Disordered" evidence="1">
    <location>
        <begin position="335"/>
        <end position="377"/>
    </location>
</feature>
<reference evidence="2 3" key="1">
    <citation type="submission" date="2019-01" db="EMBL/GenBank/DDBJ databases">
        <title>Nuclear Genome Assembly of the Microalgal Biofuel strain Nannochloropsis salina CCMP1776.</title>
        <authorList>
            <person name="Hovde B."/>
        </authorList>
    </citation>
    <scope>NUCLEOTIDE SEQUENCE [LARGE SCALE GENOMIC DNA]</scope>
    <source>
        <strain evidence="2 3">CCMP1776</strain>
    </source>
</reference>
<proteinExistence type="predicted"/>
<feature type="compositionally biased region" description="Low complexity" evidence="1">
    <location>
        <begin position="360"/>
        <end position="371"/>
    </location>
</feature>
<comment type="caution">
    <text evidence="2">The sequence shown here is derived from an EMBL/GenBank/DDBJ whole genome shotgun (WGS) entry which is preliminary data.</text>
</comment>
<dbReference type="Proteomes" id="UP000355283">
    <property type="component" value="Unassembled WGS sequence"/>
</dbReference>
<evidence type="ECO:0000313" key="3">
    <source>
        <dbReference type="Proteomes" id="UP000355283"/>
    </source>
</evidence>
<evidence type="ECO:0000313" key="2">
    <source>
        <dbReference type="EMBL" id="TFJ83935.1"/>
    </source>
</evidence>
<dbReference type="AlphaFoldDB" id="A0A4D9D3B0"/>
<name>A0A4D9D3B0_9STRA</name>
<dbReference type="EMBL" id="SDOX01000021">
    <property type="protein sequence ID" value="TFJ83935.1"/>
    <property type="molecule type" value="Genomic_DNA"/>
</dbReference>
<accession>A0A4D9D3B0</accession>
<keyword evidence="3" id="KW-1185">Reference proteome</keyword>
<dbReference type="OrthoDB" id="10316855at2759"/>
<gene>
    <name evidence="2" type="ORF">NSK_005030</name>
</gene>
<feature type="compositionally biased region" description="Basic and acidic residues" evidence="1">
    <location>
        <begin position="545"/>
        <end position="554"/>
    </location>
</feature>
<organism evidence="2 3">
    <name type="scientific">Nannochloropsis salina CCMP1776</name>
    <dbReference type="NCBI Taxonomy" id="1027361"/>
    <lineage>
        <taxon>Eukaryota</taxon>
        <taxon>Sar</taxon>
        <taxon>Stramenopiles</taxon>
        <taxon>Ochrophyta</taxon>
        <taxon>Eustigmatophyceae</taxon>
        <taxon>Eustigmatales</taxon>
        <taxon>Monodopsidaceae</taxon>
        <taxon>Microchloropsis</taxon>
        <taxon>Microchloropsis salina</taxon>
    </lineage>
</organism>
<feature type="region of interest" description="Disordered" evidence="1">
    <location>
        <begin position="535"/>
        <end position="608"/>
    </location>
</feature>
<sequence length="694" mass="74598">MLSAPRREMVTTTLCAESSDFLQQQQFSGPTSIDTQQPLEKHVLSMTEVHETTGSPSTETTDNQLGRQKLQQGIRTEQMPHQPYRLQPLHVLSPPPSAEDKNQFAPSAIPPQLALFSQPTSSLTLALETADPPVLEGFYNYPKSQEGVHHEPWIRLFGAILQPAADGFVVTDHTCTRGVSLWTFALRLLGVKALGWRALDESATWKSIGIRVTKLRKQQEEGSAKININEWIGEQIVWRREFRTRPFDMRVPRPPPPRTAEEAAAELPGPVRVKSTFALGITLRDPSDPDVQRALANAVDRIAPGAVPSRMGLVFAEYRRLWNAYEPLSLQQRQHGRVGQTAGKKRKKMDSEAASVALEPSAVAPSASDDSAMGEGQERGQVQLILDGQGEGHDQVFNSAERENKDYGMMVMQAVGGDESHVHMLNGGMGMAAMEGGEGGRGGGLTGTGSSGGAVMLAPADAASLPYMAHQENEIQPPIAREGRVEYPRVHGGAGGVGGGGMGLATGLPGQRGHVQGEDVHGERLPVEVGSLHLVAPQNPPFSHGGDHVRREDLSPSASREAGPQSEFFLQHGPTDRQDVHLVGGGEESGEYGVYHVEGPDAEDGGGMASLASMAMEAGVPVDLEHHHPQEHSHHAGVVHEASFREEGLVEDQPQGAHDHEMPLHQDANGDGGGGAYPDQESASLPDPRKLVAL</sequence>
<protein>
    <submittedName>
        <fullName evidence="2">Uncharacterized protein</fullName>
    </submittedName>
</protein>